<dbReference type="STRING" id="1033810.HLPCO_000381"/>
<dbReference type="InterPro" id="IPR009711">
    <property type="entry name" value="UPF0473"/>
</dbReference>
<dbReference type="PANTHER" id="PTHR40066">
    <property type="entry name" value="UPF0473 PROTEIN CBO2561/CLC_2432"/>
    <property type="match status" value="1"/>
</dbReference>
<reference evidence="2 3" key="1">
    <citation type="journal article" date="2011" name="J. Bacteriol.">
        <title>Genome sequence of Haloplasma contractile, an unusual contractile bacterium from a deep-sea anoxic brine lake.</title>
        <authorList>
            <person name="Antunes A."/>
            <person name="Alam I."/>
            <person name="El Dorry H."/>
            <person name="Siam R."/>
            <person name="Robertson A."/>
            <person name="Bajic V.B."/>
            <person name="Stingl U."/>
        </authorList>
    </citation>
    <scope>NUCLEOTIDE SEQUENCE [LARGE SCALE GENOMIC DNA]</scope>
    <source>
        <strain evidence="2 3">SSD-17B</strain>
    </source>
</reference>
<reference evidence="2 3" key="2">
    <citation type="journal article" date="2013" name="PLoS ONE">
        <title>INDIGO - INtegrated Data Warehouse of MIcrobial GenOmes with Examples from the Red Sea Extremophiles.</title>
        <authorList>
            <person name="Alam I."/>
            <person name="Antunes A."/>
            <person name="Kamau A.A."/>
            <person name="Ba Alawi W."/>
            <person name="Kalkatawi M."/>
            <person name="Stingl U."/>
            <person name="Bajic V.B."/>
        </authorList>
    </citation>
    <scope>NUCLEOTIDE SEQUENCE [LARGE SCALE GENOMIC DNA]</scope>
    <source>
        <strain evidence="2 3">SSD-17B</strain>
    </source>
</reference>
<protein>
    <submittedName>
        <fullName evidence="2">Uncharacterized protein</fullName>
    </submittedName>
</protein>
<dbReference type="FunCoup" id="U2FLU3">
    <property type="interactions" value="15"/>
</dbReference>
<dbReference type="PANTHER" id="PTHR40066:SF1">
    <property type="entry name" value="UPF0473 PROTEIN CBO2561_CLC_2432"/>
    <property type="match status" value="1"/>
</dbReference>
<gene>
    <name evidence="2" type="ORF">HLPCO_000381</name>
</gene>
<comment type="caution">
    <text evidence="2">The sequence shown here is derived from an EMBL/GenBank/DDBJ whole genome shotgun (WGS) entry which is preliminary data.</text>
</comment>
<dbReference type="Proteomes" id="UP000005707">
    <property type="component" value="Unassembled WGS sequence"/>
</dbReference>
<dbReference type="OrthoDB" id="2086132at2"/>
<evidence type="ECO:0000313" key="2">
    <source>
        <dbReference type="EMBL" id="ERJ13715.1"/>
    </source>
</evidence>
<comment type="similarity">
    <text evidence="1">Belongs to the UPF0473 family.</text>
</comment>
<dbReference type="AlphaFoldDB" id="U2FLU3"/>
<organism evidence="2 3">
    <name type="scientific">Haloplasma contractile SSD-17B</name>
    <dbReference type="NCBI Taxonomy" id="1033810"/>
    <lineage>
        <taxon>Bacteria</taxon>
        <taxon>Bacillati</taxon>
        <taxon>Mycoplasmatota</taxon>
        <taxon>Mollicutes</taxon>
        <taxon>Haloplasmatales</taxon>
        <taxon>Haloplasmataceae</taxon>
        <taxon>Haloplasma</taxon>
    </lineage>
</organism>
<dbReference type="HAMAP" id="MF_01448">
    <property type="entry name" value="UPF0473"/>
    <property type="match status" value="1"/>
</dbReference>
<dbReference type="eggNOG" id="COG3906">
    <property type="taxonomic scope" value="Bacteria"/>
</dbReference>
<keyword evidence="3" id="KW-1185">Reference proteome</keyword>
<evidence type="ECO:0000313" key="3">
    <source>
        <dbReference type="Proteomes" id="UP000005707"/>
    </source>
</evidence>
<accession>U2FLU3</accession>
<name>U2FLU3_9MOLU</name>
<proteinExistence type="inferred from homology"/>
<dbReference type="RefSeq" id="WP_008826180.1">
    <property type="nucleotide sequence ID" value="NZ_AFNU02000001.1"/>
</dbReference>
<sequence>MDENFITIIDENGDEILCEIIFTFDSDEHKKSYVLYSPVENNDEDDSDDEQVEVLCSAYEQSPEGNVGKLIPIESDEEWDMIEEVFNTFLAEKDNLE</sequence>
<dbReference type="InParanoid" id="U2FLU3"/>
<dbReference type="EMBL" id="AFNU02000001">
    <property type="protein sequence ID" value="ERJ13715.1"/>
    <property type="molecule type" value="Genomic_DNA"/>
</dbReference>
<dbReference type="NCBIfam" id="NF010217">
    <property type="entry name" value="PRK13678.1-4"/>
    <property type="match status" value="1"/>
</dbReference>
<dbReference type="Pfam" id="PF06949">
    <property type="entry name" value="DUF1292"/>
    <property type="match status" value="1"/>
</dbReference>
<evidence type="ECO:0000256" key="1">
    <source>
        <dbReference type="ARBA" id="ARBA00008439"/>
    </source>
</evidence>